<sequence>MVNETDNPCDTDGAAHSFDLVLERIIDAPPEKIFRAWTEPELIKQWLAPKPWTITDAVCDPRPGGLTQFIMRSPDGQEFPNTGVFLEVIPNRRIVSTDGLTPDWKPAGQPFMVSRIELEPLPDGRTKYTATAHHWNEATKKQHEEMGFHDGWAQCADQLAELVKTF</sequence>
<evidence type="ECO:0000259" key="2">
    <source>
        <dbReference type="Pfam" id="PF08327"/>
    </source>
</evidence>
<dbReference type="AlphaFoldDB" id="A0A7W9A129"/>
<dbReference type="CDD" id="cd08896">
    <property type="entry name" value="SRPBCC_CalC_Aha1-like_3"/>
    <property type="match status" value="1"/>
</dbReference>
<proteinExistence type="inferred from homology"/>
<dbReference type="InterPro" id="IPR023393">
    <property type="entry name" value="START-like_dom_sf"/>
</dbReference>
<evidence type="ECO:0000313" key="3">
    <source>
        <dbReference type="EMBL" id="MBB5659449.1"/>
    </source>
</evidence>
<dbReference type="SUPFAM" id="SSF55961">
    <property type="entry name" value="Bet v1-like"/>
    <property type="match status" value="1"/>
</dbReference>
<accession>A0A7W9A129</accession>
<dbReference type="EMBL" id="JACIJB010000001">
    <property type="protein sequence ID" value="MBB5659449.1"/>
    <property type="molecule type" value="Genomic_DNA"/>
</dbReference>
<dbReference type="InterPro" id="IPR013538">
    <property type="entry name" value="ASHA1/2-like_C"/>
</dbReference>
<evidence type="ECO:0000256" key="1">
    <source>
        <dbReference type="ARBA" id="ARBA00006817"/>
    </source>
</evidence>
<dbReference type="RefSeq" id="WP_123286455.1">
    <property type="nucleotide sequence ID" value="NZ_JACIJB010000001.1"/>
</dbReference>
<dbReference type="OrthoDB" id="9805228at2"/>
<gene>
    <name evidence="3" type="ORF">FHS65_000167</name>
</gene>
<name>A0A7W9A129_9CAUL</name>
<reference evidence="3 4" key="1">
    <citation type="submission" date="2020-08" db="EMBL/GenBank/DDBJ databases">
        <title>Genomic Encyclopedia of Type Strains, Phase IV (KMG-IV): sequencing the most valuable type-strain genomes for metagenomic binning, comparative biology and taxonomic classification.</title>
        <authorList>
            <person name="Goeker M."/>
        </authorList>
    </citation>
    <scope>NUCLEOTIDE SEQUENCE [LARGE SCALE GENOMIC DNA]</scope>
    <source>
        <strain evidence="3 4">DSM 24448</strain>
    </source>
</reference>
<dbReference type="Gene3D" id="3.30.530.20">
    <property type="match status" value="1"/>
</dbReference>
<dbReference type="Proteomes" id="UP000548978">
    <property type="component" value="Unassembled WGS sequence"/>
</dbReference>
<protein>
    <submittedName>
        <fullName evidence="3">Uncharacterized protein YndB with AHSA1/START domain</fullName>
    </submittedName>
</protein>
<dbReference type="Pfam" id="PF08327">
    <property type="entry name" value="AHSA1"/>
    <property type="match status" value="1"/>
</dbReference>
<organism evidence="3 4">
    <name type="scientific">Brevundimonas halotolerans</name>
    <dbReference type="NCBI Taxonomy" id="69670"/>
    <lineage>
        <taxon>Bacteria</taxon>
        <taxon>Pseudomonadati</taxon>
        <taxon>Pseudomonadota</taxon>
        <taxon>Alphaproteobacteria</taxon>
        <taxon>Caulobacterales</taxon>
        <taxon>Caulobacteraceae</taxon>
        <taxon>Brevundimonas</taxon>
    </lineage>
</organism>
<feature type="domain" description="Activator of Hsp90 ATPase homologue 1/2-like C-terminal" evidence="2">
    <location>
        <begin position="27"/>
        <end position="163"/>
    </location>
</feature>
<comment type="similarity">
    <text evidence="1">Belongs to the AHA1 family.</text>
</comment>
<keyword evidence="4" id="KW-1185">Reference proteome</keyword>
<comment type="caution">
    <text evidence="3">The sequence shown here is derived from an EMBL/GenBank/DDBJ whole genome shotgun (WGS) entry which is preliminary data.</text>
</comment>
<evidence type="ECO:0000313" key="4">
    <source>
        <dbReference type="Proteomes" id="UP000548978"/>
    </source>
</evidence>